<accession>A0A1B1TEW4</accession>
<protein>
    <submittedName>
        <fullName evidence="1">Uncharacterized protein</fullName>
    </submittedName>
</protein>
<proteinExistence type="predicted"/>
<reference evidence="1" key="2">
    <citation type="journal article" date="2015" name="ISME J.">
        <title>A new class of marine Euryarchaeota group II from the Mediterranean deep chlorophyll maximum.</title>
        <authorList>
            <person name="Martin-Cuadrado A.B."/>
            <person name="Garcia-Heredia I."/>
            <person name="Molto A.G."/>
            <person name="Lopez-Ubeda R."/>
            <person name="Kimes N."/>
            <person name="Lopez-Garcia P."/>
            <person name="Moreira D."/>
            <person name="Rodriguez-Valera F."/>
        </authorList>
    </citation>
    <scope>NUCLEOTIDE SEQUENCE</scope>
</reference>
<dbReference type="EMBL" id="KP211909">
    <property type="protein sequence ID" value="ANV80840.1"/>
    <property type="molecule type" value="Genomic_DNA"/>
</dbReference>
<sequence length="139" mass="15543">MENTHLIVNENPKSTLIVDKHGSIIVHNISRHGVAKLVTQRFLLSIGMSDEGLKSESGELLVEFSLGKAVLLELANDRFNDISLDNNINALRIDAKRHECRIILFNNGKGIVLGQKSKRVIELAISYWKDLLEREGTLA</sequence>
<dbReference type="AlphaFoldDB" id="A0A1B1TEW4"/>
<reference evidence="1" key="1">
    <citation type="submission" date="2014-11" db="EMBL/GenBank/DDBJ databases">
        <authorList>
            <person name="Zhu J."/>
            <person name="Qi W."/>
            <person name="Song R."/>
        </authorList>
    </citation>
    <scope>NUCLEOTIDE SEQUENCE</scope>
</reference>
<name>A0A1B1TEW4_9ARCH</name>
<evidence type="ECO:0000313" key="1">
    <source>
        <dbReference type="EMBL" id="ANV80840.1"/>
    </source>
</evidence>
<organism evidence="1">
    <name type="scientific">uncultured Poseidoniia archaeon</name>
    <dbReference type="NCBI Taxonomy" id="1697135"/>
    <lineage>
        <taxon>Archaea</taxon>
        <taxon>Methanobacteriati</taxon>
        <taxon>Thermoplasmatota</taxon>
        <taxon>Candidatus Poseidoniia</taxon>
        <taxon>environmental samples</taxon>
    </lineage>
</organism>